<dbReference type="SUPFAM" id="SSF50129">
    <property type="entry name" value="GroES-like"/>
    <property type="match status" value="1"/>
</dbReference>
<proteinExistence type="inferred from homology"/>
<evidence type="ECO:0000259" key="4">
    <source>
        <dbReference type="SMART" id="SM00829"/>
    </source>
</evidence>
<evidence type="ECO:0000256" key="1">
    <source>
        <dbReference type="ARBA" id="ARBA00010371"/>
    </source>
</evidence>
<evidence type="ECO:0000256" key="2">
    <source>
        <dbReference type="ARBA" id="ARBA00022857"/>
    </source>
</evidence>
<sequence length="340" mass="35963">MRAIAYTHSLPASDPAALQDMDLPDPPAPTGRDLLVAVHAISVNPVDAKVRLRDDPRGSPKILGYDAAGVVRAVGPGATLFRPGDAVFYAGDITRPGTNAALHLVDERLVGPKPAALSFAQAAAVPLTAITAWEALFDRLRIPRGTPAREEAVLIIGGAGGVGSIAVQLARQLTGLRVVATASRPETVAWAREMGAHDVLDHAGDLAAQARALGVPFPAIFVTTQTEAHWPAVCEIIAPQGAICLIDDPKTAPDFRMLKLKAASLHWELMFTRSRFRTPDMQAQHALLVEVSRMLDTGTLRTTLGEHFGPITAANLRRAHAAIESGTSRGKIVLEGFPAG</sequence>
<gene>
    <name evidence="5" type="ORF">HEQ75_08000</name>
</gene>
<dbReference type="InterPro" id="IPR013154">
    <property type="entry name" value="ADH-like_N"/>
</dbReference>
<protein>
    <recommendedName>
        <fullName evidence="3">Zinc-type alcohol dehydrogenase-like protein</fullName>
    </recommendedName>
</protein>
<keyword evidence="6" id="KW-1185">Reference proteome</keyword>
<dbReference type="InterPro" id="IPR020843">
    <property type="entry name" value="ER"/>
</dbReference>
<keyword evidence="3" id="KW-0862">Zinc</keyword>
<dbReference type="SMART" id="SM00829">
    <property type="entry name" value="PKS_ER"/>
    <property type="match status" value="1"/>
</dbReference>
<dbReference type="InterPro" id="IPR013149">
    <property type="entry name" value="ADH-like_C"/>
</dbReference>
<dbReference type="InterPro" id="IPR014182">
    <property type="entry name" value="ADH_Zn_typ-1"/>
</dbReference>
<dbReference type="EMBL" id="JAAVNE010000009">
    <property type="protein sequence ID" value="NKC30803.1"/>
    <property type="molecule type" value="Genomic_DNA"/>
</dbReference>
<comment type="similarity">
    <text evidence="1 3">Belongs to the zinc-containing alcohol dehydrogenase family. Quinone oxidoreductase subfamily.</text>
</comment>
<dbReference type="InterPro" id="IPR051603">
    <property type="entry name" value="Zinc-ADH_QOR/CCCR"/>
</dbReference>
<dbReference type="Proteomes" id="UP000787635">
    <property type="component" value="Unassembled WGS sequence"/>
</dbReference>
<keyword evidence="3" id="KW-0479">Metal-binding</keyword>
<dbReference type="CDD" id="cd08252">
    <property type="entry name" value="AL_MDR"/>
    <property type="match status" value="1"/>
</dbReference>
<dbReference type="InterPro" id="IPR036291">
    <property type="entry name" value="NAD(P)-bd_dom_sf"/>
</dbReference>
<accession>A0ABX1E4R3</accession>
<dbReference type="NCBIfam" id="TIGR02817">
    <property type="entry name" value="adh_fam_1"/>
    <property type="match status" value="1"/>
</dbReference>
<dbReference type="RefSeq" id="WP_168029046.1">
    <property type="nucleotide sequence ID" value="NZ_JAAVNE010000009.1"/>
</dbReference>
<name>A0ABX1E4R3_9PROT</name>
<dbReference type="Pfam" id="PF00107">
    <property type="entry name" value="ADH_zinc_N"/>
    <property type="match status" value="1"/>
</dbReference>
<dbReference type="Gene3D" id="3.90.180.10">
    <property type="entry name" value="Medium-chain alcohol dehydrogenases, catalytic domain"/>
    <property type="match status" value="1"/>
</dbReference>
<dbReference type="Pfam" id="PF08240">
    <property type="entry name" value="ADH_N"/>
    <property type="match status" value="1"/>
</dbReference>
<evidence type="ECO:0000256" key="3">
    <source>
        <dbReference type="RuleBase" id="RU364000"/>
    </source>
</evidence>
<evidence type="ECO:0000313" key="5">
    <source>
        <dbReference type="EMBL" id="NKC30803.1"/>
    </source>
</evidence>
<dbReference type="SUPFAM" id="SSF51735">
    <property type="entry name" value="NAD(P)-binding Rossmann-fold domains"/>
    <property type="match status" value="1"/>
</dbReference>
<dbReference type="InterPro" id="IPR011032">
    <property type="entry name" value="GroES-like_sf"/>
</dbReference>
<organism evidence="5 6">
    <name type="scientific">Falsiroseomonas selenitidurans</name>
    <dbReference type="NCBI Taxonomy" id="2716335"/>
    <lineage>
        <taxon>Bacteria</taxon>
        <taxon>Pseudomonadati</taxon>
        <taxon>Pseudomonadota</taxon>
        <taxon>Alphaproteobacteria</taxon>
        <taxon>Acetobacterales</taxon>
        <taxon>Roseomonadaceae</taxon>
        <taxon>Falsiroseomonas</taxon>
    </lineage>
</organism>
<dbReference type="Gene3D" id="3.40.50.720">
    <property type="entry name" value="NAD(P)-binding Rossmann-like Domain"/>
    <property type="match status" value="1"/>
</dbReference>
<feature type="domain" description="Enoyl reductase (ER)" evidence="4">
    <location>
        <begin position="16"/>
        <end position="334"/>
    </location>
</feature>
<keyword evidence="3" id="KW-0560">Oxidoreductase</keyword>
<evidence type="ECO:0000313" key="6">
    <source>
        <dbReference type="Proteomes" id="UP000787635"/>
    </source>
</evidence>
<dbReference type="PANTHER" id="PTHR44154:SF1">
    <property type="entry name" value="QUINONE OXIDOREDUCTASE"/>
    <property type="match status" value="1"/>
</dbReference>
<reference evidence="5 6" key="1">
    <citation type="submission" date="2020-03" db="EMBL/GenBank/DDBJ databases">
        <title>Roseomonas selenitidurans sp. nov. isolated from urban soil.</title>
        <authorList>
            <person name="Liu H."/>
        </authorList>
    </citation>
    <scope>NUCLEOTIDE SEQUENCE [LARGE SCALE GENOMIC DNA]</scope>
    <source>
        <strain evidence="5 6">BU-1</strain>
    </source>
</reference>
<keyword evidence="2" id="KW-0521">NADP</keyword>
<comment type="caution">
    <text evidence="5">The sequence shown here is derived from an EMBL/GenBank/DDBJ whole genome shotgun (WGS) entry which is preliminary data.</text>
</comment>
<dbReference type="PANTHER" id="PTHR44154">
    <property type="entry name" value="QUINONE OXIDOREDUCTASE"/>
    <property type="match status" value="1"/>
</dbReference>